<dbReference type="Gene3D" id="3.40.50.300">
    <property type="entry name" value="P-loop containing nucleotide triphosphate hydrolases"/>
    <property type="match status" value="1"/>
</dbReference>
<dbReference type="GO" id="GO:0004020">
    <property type="term" value="F:adenylylsulfate kinase activity"/>
    <property type="evidence" value="ECO:0007669"/>
    <property type="project" value="UniProtKB-UniRule"/>
</dbReference>
<feature type="binding site" evidence="7">
    <location>
        <begin position="31"/>
        <end position="38"/>
    </location>
    <ligand>
        <name>ATP</name>
        <dbReference type="ChEBI" id="CHEBI:30616"/>
    </ligand>
</feature>
<dbReference type="InterPro" id="IPR002891">
    <property type="entry name" value="APS"/>
</dbReference>
<dbReference type="InterPro" id="IPR059117">
    <property type="entry name" value="APS_kinase_dom"/>
</dbReference>
<dbReference type="RefSeq" id="WP_017002019.1">
    <property type="nucleotide sequence ID" value="NZ_AP024513.1"/>
</dbReference>
<evidence type="ECO:0000256" key="6">
    <source>
        <dbReference type="ARBA" id="ARBA00022840"/>
    </source>
</evidence>
<dbReference type="GO" id="GO:0070814">
    <property type="term" value="P:hydrogen sulfide biosynthetic process"/>
    <property type="evidence" value="ECO:0007669"/>
    <property type="project" value="UniProtKB-UniRule"/>
</dbReference>
<evidence type="ECO:0000256" key="8">
    <source>
        <dbReference type="RuleBase" id="RU004347"/>
    </source>
</evidence>
<dbReference type="GO" id="GO:0010134">
    <property type="term" value="P:sulfate assimilation via adenylyl sulfate reduction"/>
    <property type="evidence" value="ECO:0007669"/>
    <property type="project" value="TreeGrafter"/>
</dbReference>
<dbReference type="GO" id="GO:0004781">
    <property type="term" value="F:sulfate adenylyltransferase (ATP) activity"/>
    <property type="evidence" value="ECO:0007669"/>
    <property type="project" value="TreeGrafter"/>
</dbReference>
<evidence type="ECO:0000256" key="2">
    <source>
        <dbReference type="ARBA" id="ARBA00004806"/>
    </source>
</evidence>
<keyword evidence="4 7" id="KW-0808">Transferase</keyword>
<proteinExistence type="inferred from homology"/>
<dbReference type="CDD" id="cd02027">
    <property type="entry name" value="APSK"/>
    <property type="match status" value="1"/>
</dbReference>
<reference evidence="11 12" key="1">
    <citation type="submission" date="2017-05" db="EMBL/GenBank/DDBJ databases">
        <authorList>
            <person name="Song R."/>
            <person name="Chenine A.L."/>
            <person name="Ruprecht R.M."/>
        </authorList>
    </citation>
    <scope>NUCLEOTIDE SEQUENCE [LARGE SCALE GENOMIC DNA]</scope>
    <source>
        <strain evidence="11 12">S567_C10_BS</strain>
    </source>
</reference>
<dbReference type="NCBIfam" id="NF004041">
    <property type="entry name" value="PRK05541.1"/>
    <property type="match status" value="1"/>
</dbReference>
<feature type="active site" description="Phosphoserine intermediate" evidence="7">
    <location>
        <position position="105"/>
    </location>
</feature>
<dbReference type="PANTHER" id="PTHR42700:SF3">
    <property type="entry name" value="BIFUNCTIONAL SAT_APS KINASE-RELATED"/>
    <property type="match status" value="1"/>
</dbReference>
<sequence length="196" mass="22011">MNPREHGKRSIDNETRSALKHQRPAVVWLTGLSGAGKSTIANALELALFEQKKHTFLLDGDDLRLGLCRNLGYSDEDRTENIRRIAEVAKILLKAGLIVIVATISPFSRDRNLSRELIGIEHFIEVFVDTPLSECERRDPKGLYRKARSGKIENFTGIDSIYETPAQPNITIDTLSEDPDLAVKRIISYLETNQPA</sequence>
<dbReference type="UniPathway" id="UPA00140">
    <property type="reaction ID" value="UER00205"/>
</dbReference>
<keyword evidence="6 7" id="KW-0067">ATP-binding</keyword>
<comment type="catalytic activity">
    <reaction evidence="1 7 8">
        <text>adenosine 5'-phosphosulfate + ATP = 3'-phosphoadenylyl sulfate + ADP + H(+)</text>
        <dbReference type="Rhea" id="RHEA:24152"/>
        <dbReference type="ChEBI" id="CHEBI:15378"/>
        <dbReference type="ChEBI" id="CHEBI:30616"/>
        <dbReference type="ChEBI" id="CHEBI:58243"/>
        <dbReference type="ChEBI" id="CHEBI:58339"/>
        <dbReference type="ChEBI" id="CHEBI:456216"/>
        <dbReference type="EC" id="2.7.1.25"/>
    </reaction>
</comment>
<dbReference type="InterPro" id="IPR027417">
    <property type="entry name" value="P-loop_NTPase"/>
</dbReference>
<dbReference type="Proteomes" id="UP000194857">
    <property type="component" value="Unassembled WGS sequence"/>
</dbReference>
<evidence type="ECO:0000259" key="9">
    <source>
        <dbReference type="Pfam" id="PF01583"/>
    </source>
</evidence>
<accession>A0A241XTN0</accession>
<comment type="function">
    <text evidence="7 8">Catalyzes the synthesis of activated sulfate.</text>
</comment>
<dbReference type="GO" id="GO:0019379">
    <property type="term" value="P:sulfate assimilation, phosphoadenylyl sulfate reduction by phosphoadenylyl-sulfate reductase (thioredoxin)"/>
    <property type="evidence" value="ECO:0007669"/>
    <property type="project" value="TreeGrafter"/>
</dbReference>
<feature type="domain" description="APS kinase" evidence="9">
    <location>
        <begin position="24"/>
        <end position="173"/>
    </location>
</feature>
<keyword evidence="7" id="KW-0597">Phosphoprotein</keyword>
<comment type="caution">
    <text evidence="11">The sequence shown here is derived from an EMBL/GenBank/DDBJ whole genome shotgun (WGS) entry which is preliminary data.</text>
</comment>
<dbReference type="GO" id="GO:0005524">
    <property type="term" value="F:ATP binding"/>
    <property type="evidence" value="ECO:0007669"/>
    <property type="project" value="UniProtKB-UniRule"/>
</dbReference>
<dbReference type="EMBL" id="NFFZ01000003">
    <property type="protein sequence ID" value="OTI64130.1"/>
    <property type="molecule type" value="Genomic_DNA"/>
</dbReference>
<keyword evidence="7 8" id="KW-0418">Kinase</keyword>
<comment type="pathway">
    <text evidence="2 7 8">Sulfur metabolism; hydrogen sulfide biosynthesis; sulfite from sulfate: step 2/3.</text>
</comment>
<evidence type="ECO:0000256" key="1">
    <source>
        <dbReference type="ARBA" id="ARBA00001823"/>
    </source>
</evidence>
<dbReference type="EMBL" id="WXZT01000003">
    <property type="protein sequence ID" value="MZZ11984.1"/>
    <property type="molecule type" value="Genomic_DNA"/>
</dbReference>
<dbReference type="EC" id="2.7.1.25" evidence="3 7"/>
<dbReference type="GO" id="GO:0005737">
    <property type="term" value="C:cytoplasm"/>
    <property type="evidence" value="ECO:0007669"/>
    <property type="project" value="TreeGrafter"/>
</dbReference>
<organism evidence="11 12">
    <name type="scientific">Pseudomonas aeruginosa</name>
    <dbReference type="NCBI Taxonomy" id="287"/>
    <lineage>
        <taxon>Bacteria</taxon>
        <taxon>Pseudomonadati</taxon>
        <taxon>Pseudomonadota</taxon>
        <taxon>Gammaproteobacteria</taxon>
        <taxon>Pseudomonadales</taxon>
        <taxon>Pseudomonadaceae</taxon>
        <taxon>Pseudomonas</taxon>
    </lineage>
</organism>
<evidence type="ECO:0000313" key="12">
    <source>
        <dbReference type="Proteomes" id="UP000194857"/>
    </source>
</evidence>
<comment type="similarity">
    <text evidence="7 8">Belongs to the APS kinase family.</text>
</comment>
<evidence type="ECO:0000256" key="5">
    <source>
        <dbReference type="ARBA" id="ARBA00022741"/>
    </source>
</evidence>
<dbReference type="SUPFAM" id="SSF52540">
    <property type="entry name" value="P-loop containing nucleoside triphosphate hydrolases"/>
    <property type="match status" value="1"/>
</dbReference>
<dbReference type="NCBIfam" id="TIGR00455">
    <property type="entry name" value="apsK"/>
    <property type="match status" value="1"/>
</dbReference>
<dbReference type="Proteomes" id="UP000644192">
    <property type="component" value="Unassembled WGS sequence"/>
</dbReference>
<dbReference type="HAMAP" id="MF_00065">
    <property type="entry name" value="Adenylyl_sulf_kinase"/>
    <property type="match status" value="1"/>
</dbReference>
<name>A0A241XTN0_PSEAI</name>
<gene>
    <name evidence="7 10" type="primary">cysC</name>
    <name evidence="11" type="ORF">CAZ10_07930</name>
    <name evidence="10" type="ORF">GUL26_06975</name>
</gene>
<evidence type="ECO:0000313" key="10">
    <source>
        <dbReference type="EMBL" id="MZZ11984.1"/>
    </source>
</evidence>
<evidence type="ECO:0000256" key="7">
    <source>
        <dbReference type="HAMAP-Rule" id="MF_00065"/>
    </source>
</evidence>
<dbReference type="Pfam" id="PF01583">
    <property type="entry name" value="APS_kinase"/>
    <property type="match status" value="1"/>
</dbReference>
<dbReference type="AlphaFoldDB" id="A0A241XTN0"/>
<evidence type="ECO:0000256" key="4">
    <source>
        <dbReference type="ARBA" id="ARBA00022679"/>
    </source>
</evidence>
<evidence type="ECO:0000313" key="11">
    <source>
        <dbReference type="EMBL" id="OTI64130.1"/>
    </source>
</evidence>
<reference evidence="10" key="2">
    <citation type="submission" date="2020-01" db="EMBL/GenBank/DDBJ databases">
        <title>Bacteria Cultured from War Wounds Associated with the Conflict in Eastern Ukraine.</title>
        <authorList>
            <person name="Snesrud E."/>
            <person name="Galac M.R."/>
            <person name="Mc Gann P."/>
            <person name="Valentine K."/>
            <person name="Viacheslav K."/>
        </authorList>
    </citation>
    <scope>NUCLEOTIDE SEQUENCE</scope>
    <source>
        <strain evidence="10">VNMU148</strain>
    </source>
</reference>
<dbReference type="NCBIfam" id="NF003013">
    <property type="entry name" value="PRK03846.1"/>
    <property type="match status" value="1"/>
</dbReference>
<protein>
    <recommendedName>
        <fullName evidence="3 7">Adenylyl-sulfate kinase</fullName>
        <ecNumber evidence="3 7">2.7.1.25</ecNumber>
    </recommendedName>
    <alternativeName>
        <fullName evidence="7">APS kinase</fullName>
    </alternativeName>
    <alternativeName>
        <fullName evidence="7">ATP adenosine-5'-phosphosulfate 3'-phosphotransferase</fullName>
    </alternativeName>
    <alternativeName>
        <fullName evidence="7">Adenosine-5'-phosphosulfate kinase</fullName>
    </alternativeName>
</protein>
<evidence type="ECO:0000256" key="3">
    <source>
        <dbReference type="ARBA" id="ARBA00012121"/>
    </source>
</evidence>
<dbReference type="InterPro" id="IPR050512">
    <property type="entry name" value="Sulf_AdTrans/APS_kinase"/>
</dbReference>
<keyword evidence="5 7" id="KW-0547">Nucleotide-binding</keyword>
<dbReference type="PANTHER" id="PTHR42700">
    <property type="entry name" value="SULFATE ADENYLYLTRANSFERASE"/>
    <property type="match status" value="1"/>
</dbReference>